<dbReference type="Proteomes" id="UP000245728">
    <property type="component" value="Chromosome"/>
</dbReference>
<sequence length="207" mass="24117">MPEIRTLRDVNNYKKQLTFGDISPFYHAVSTSLGAAEGMLNYGFGESLKPLLNQRNWNPDMLGGKEDALGDMQFTRKPRISIYKLFTRNGFEIHCIPWVEQREFDQDMAYHPQMDFKVWNVDTMKAVLKIARLHEFIEQYFERGDEADLELIKLAHNITEDFVDQLAPQFDTQKVHGVSVKGFFDFVAKRRETGEEVFLPKVYDIAL</sequence>
<dbReference type="KEGG" id="salh:HMF8227_02447"/>
<dbReference type="EMBL" id="CP029347">
    <property type="protein sequence ID" value="AWL12899.1"/>
    <property type="molecule type" value="Genomic_DNA"/>
</dbReference>
<name>A0A2S2E5M4_9ALTE</name>
<dbReference type="RefSeq" id="WP_162558598.1">
    <property type="nucleotide sequence ID" value="NZ_CP029347.1"/>
</dbReference>
<reference evidence="1 2" key="1">
    <citation type="submission" date="2018-05" db="EMBL/GenBank/DDBJ databases">
        <title>Salinimonas sp. HMF8227 Genome sequencing and assembly.</title>
        <authorList>
            <person name="Kang H."/>
            <person name="Kang J."/>
            <person name="Cha I."/>
            <person name="Kim H."/>
            <person name="Joh K."/>
        </authorList>
    </citation>
    <scope>NUCLEOTIDE SEQUENCE [LARGE SCALE GENOMIC DNA]</scope>
    <source>
        <strain evidence="1 2">HMF8227</strain>
    </source>
</reference>
<evidence type="ECO:0000313" key="1">
    <source>
        <dbReference type="EMBL" id="AWL12899.1"/>
    </source>
</evidence>
<gene>
    <name evidence="1" type="ORF">HMF8227_02447</name>
</gene>
<evidence type="ECO:0000313" key="2">
    <source>
        <dbReference type="Proteomes" id="UP000245728"/>
    </source>
</evidence>
<accession>A0A2S2E5M4</accession>
<dbReference type="AlphaFoldDB" id="A0A2S2E5M4"/>
<keyword evidence="2" id="KW-1185">Reference proteome</keyword>
<organism evidence="1 2">
    <name type="scientific">Saliniradius amylolyticus</name>
    <dbReference type="NCBI Taxonomy" id="2183582"/>
    <lineage>
        <taxon>Bacteria</taxon>
        <taxon>Pseudomonadati</taxon>
        <taxon>Pseudomonadota</taxon>
        <taxon>Gammaproteobacteria</taxon>
        <taxon>Alteromonadales</taxon>
        <taxon>Alteromonadaceae</taxon>
        <taxon>Saliniradius</taxon>
    </lineage>
</organism>
<protein>
    <submittedName>
        <fullName evidence="1">Uncharacterized protein</fullName>
    </submittedName>
</protein>
<proteinExistence type="predicted"/>